<feature type="region of interest" description="Disordered" evidence="1">
    <location>
        <begin position="222"/>
        <end position="241"/>
    </location>
</feature>
<evidence type="ECO:0000313" key="5">
    <source>
        <dbReference type="EMBL" id="MFD0319376.1"/>
    </source>
</evidence>
<dbReference type="InterPro" id="IPR025161">
    <property type="entry name" value="IS402-like_dom"/>
</dbReference>
<dbReference type="NCBIfam" id="NF033580">
    <property type="entry name" value="transpos_IS5_3"/>
    <property type="match status" value="1"/>
</dbReference>
<dbReference type="Pfam" id="PF13340">
    <property type="entry name" value="DUF4096"/>
    <property type="match status" value="1"/>
</dbReference>
<dbReference type="InterPro" id="IPR002559">
    <property type="entry name" value="Transposase_11"/>
</dbReference>
<evidence type="ECO:0000259" key="3">
    <source>
        <dbReference type="Pfam" id="PF13340"/>
    </source>
</evidence>
<dbReference type="EMBL" id="JBHTEB010000001">
    <property type="protein sequence ID" value="MFD0315581.1"/>
    <property type="molecule type" value="Genomic_DNA"/>
</dbReference>
<reference evidence="4" key="1">
    <citation type="journal article" date="2014" name="Int. J. Syst. Evol. Microbiol.">
        <title>Complete genome of a new Firmicutes species belonging to the dominant human colonic microbiota ('Ruminococcus bicirculans') reveals two chromosomes and a selective capacity to utilize plant glucans.</title>
        <authorList>
            <consortium name="NISC Comparative Sequencing Program"/>
            <person name="Wegmann U."/>
            <person name="Louis P."/>
            <person name="Goesmann A."/>
            <person name="Henrissat B."/>
            <person name="Duncan S.H."/>
            <person name="Flint H.J."/>
        </authorList>
    </citation>
    <scope>NUCLEOTIDE SEQUENCE</scope>
    <source>
        <strain evidence="4">CGMCC 4.7400</strain>
    </source>
</reference>
<evidence type="ECO:0000313" key="6">
    <source>
        <dbReference type="Proteomes" id="UP001597023"/>
    </source>
</evidence>
<reference evidence="4" key="3">
    <citation type="submission" date="2024-09" db="EMBL/GenBank/DDBJ databases">
        <authorList>
            <person name="Sun Q."/>
            <person name="Mori K."/>
        </authorList>
    </citation>
    <scope>NUCLEOTIDE SEQUENCE</scope>
    <source>
        <strain evidence="4">CGMCC 4.7400</strain>
    </source>
</reference>
<dbReference type="PANTHER" id="PTHR30007">
    <property type="entry name" value="PHP DOMAIN PROTEIN"/>
    <property type="match status" value="1"/>
</dbReference>
<dbReference type="Proteomes" id="UP001597023">
    <property type="component" value="Unassembled WGS sequence"/>
</dbReference>
<accession>A0ABW2W866</accession>
<dbReference type="Pfam" id="PF01609">
    <property type="entry name" value="DDE_Tnp_1"/>
    <property type="match status" value="1"/>
</dbReference>
<proteinExistence type="predicted"/>
<evidence type="ECO:0000259" key="2">
    <source>
        <dbReference type="Pfam" id="PF01609"/>
    </source>
</evidence>
<evidence type="ECO:0000313" key="4">
    <source>
        <dbReference type="EMBL" id="MFD0315581.1"/>
    </source>
</evidence>
<feature type="region of interest" description="Disordered" evidence="1">
    <location>
        <begin position="113"/>
        <end position="134"/>
    </location>
</feature>
<gene>
    <name evidence="4" type="ORF">ACFQZ6_15370</name>
    <name evidence="5" type="ORF">ACFQZ6_35250</name>
</gene>
<dbReference type="PANTHER" id="PTHR30007:SF1">
    <property type="entry name" value="BLR1914 PROTEIN"/>
    <property type="match status" value="1"/>
</dbReference>
<feature type="compositionally biased region" description="Basic residues" evidence="1">
    <location>
        <begin position="113"/>
        <end position="123"/>
    </location>
</feature>
<dbReference type="RefSeq" id="WP_381608912.1">
    <property type="nucleotide sequence ID" value="NZ_JBHTEB010000001.1"/>
</dbReference>
<comment type="caution">
    <text evidence="4">The sequence shown here is derived from an EMBL/GenBank/DDBJ whole genome shotgun (WGS) entry which is preliminary data.</text>
</comment>
<protein>
    <submittedName>
        <fullName evidence="4">IS5 family transposase</fullName>
    </submittedName>
</protein>
<keyword evidence="6" id="KW-1185">Reference proteome</keyword>
<evidence type="ECO:0000256" key="1">
    <source>
        <dbReference type="SAM" id="MobiDB-lite"/>
    </source>
</evidence>
<sequence>MDQSVVGPGVPLTDAQWARIEPLLPDRTPRRGGRWRDHREVIDAIAFKFQTGTQWVHLPEKYGNWRGVYNRLRMWAVDGTWERVFTALMAQADSDEDLNWAVSVDSTIVRAHQHAAGARKKGPRSANRDHAIGRSRGGLTTKIHLVADGRCRPLAFVLTAGQAGDAPAFEQVMARLRVPRQRGRPRTTPDVVLADKAYSSRAIRKHLRKRGIRAVIPVPADQQAHRLRRGSRGGRPPAFDRETYKHRNTVERCINRLKQWRGIATRYEKTATIYLAGLHIAGIFLWSAR</sequence>
<dbReference type="EMBL" id="JBHTEB010000001">
    <property type="protein sequence ID" value="MFD0319376.1"/>
    <property type="molecule type" value="Genomic_DNA"/>
</dbReference>
<feature type="domain" description="Insertion element IS402-like" evidence="3">
    <location>
        <begin position="12"/>
        <end position="85"/>
    </location>
</feature>
<reference evidence="6" key="2">
    <citation type="journal article" date="2019" name="Int. J. Syst. Evol. Microbiol.">
        <title>The Global Catalogue of Microorganisms (GCM) 10K type strain sequencing project: providing services to taxonomists for standard genome sequencing and annotation.</title>
        <authorList>
            <consortium name="The Broad Institute Genomics Platform"/>
            <consortium name="The Broad Institute Genome Sequencing Center for Infectious Disease"/>
            <person name="Wu L."/>
            <person name="Ma J."/>
        </authorList>
    </citation>
    <scope>NUCLEOTIDE SEQUENCE [LARGE SCALE GENOMIC DNA]</scope>
    <source>
        <strain evidence="6">CGMCC 4.7400</strain>
    </source>
</reference>
<name>A0ABW2W866_9ACTN</name>
<feature type="domain" description="Transposase IS4-like" evidence="2">
    <location>
        <begin position="101"/>
        <end position="275"/>
    </location>
</feature>
<organism evidence="4 6">
    <name type="scientific">Streptomyces flavalbus</name>
    <dbReference type="NCBI Taxonomy" id="2665155"/>
    <lineage>
        <taxon>Bacteria</taxon>
        <taxon>Bacillati</taxon>
        <taxon>Actinomycetota</taxon>
        <taxon>Actinomycetes</taxon>
        <taxon>Kitasatosporales</taxon>
        <taxon>Streptomycetaceae</taxon>
        <taxon>Streptomyces</taxon>
    </lineage>
</organism>